<dbReference type="Pfam" id="PF24944">
    <property type="entry name" value="DUF7758"/>
    <property type="match status" value="1"/>
</dbReference>
<protein>
    <submittedName>
        <fullName evidence="5">KASH domain-containing protein</fullName>
    </submittedName>
</protein>
<gene>
    <name evidence="3" type="ORF">HPBE_LOCUS19859</name>
</gene>
<dbReference type="InterPro" id="IPR056660">
    <property type="entry name" value="DUF7758"/>
</dbReference>
<feature type="domain" description="DUF7758" evidence="2">
    <location>
        <begin position="75"/>
        <end position="133"/>
    </location>
</feature>
<name>A0A183GCG4_HELPZ</name>
<dbReference type="WBParaSite" id="HPBE_0001986001-mRNA-1">
    <property type="protein sequence ID" value="HPBE_0001986001-mRNA-1"/>
    <property type="gene ID" value="HPBE_0001986001"/>
</dbReference>
<keyword evidence="1" id="KW-0812">Transmembrane</keyword>
<dbReference type="AlphaFoldDB" id="A0A183GCG4"/>
<sequence>MLLRFRYIRKSWRKVKSEVLSTWLLKYRRCVTRIKKKCLKDENHEERERRRSHARLHPLPDRPIRRVASKLSRKPTNEVERLKRKGSQWTANDLFRFQYSDPEEGTSEERRELCYAWLHRLQAIAKKYCYLACMPLMFLVFKALITVSETLKPSLTLK</sequence>
<reference evidence="3 4" key="1">
    <citation type="submission" date="2018-11" db="EMBL/GenBank/DDBJ databases">
        <authorList>
            <consortium name="Pathogen Informatics"/>
        </authorList>
    </citation>
    <scope>NUCLEOTIDE SEQUENCE [LARGE SCALE GENOMIC DNA]</scope>
</reference>
<evidence type="ECO:0000259" key="2">
    <source>
        <dbReference type="Pfam" id="PF24944"/>
    </source>
</evidence>
<evidence type="ECO:0000256" key="1">
    <source>
        <dbReference type="SAM" id="Phobius"/>
    </source>
</evidence>
<reference evidence="5" key="2">
    <citation type="submission" date="2019-09" db="UniProtKB">
        <authorList>
            <consortium name="WormBaseParasite"/>
        </authorList>
    </citation>
    <scope>IDENTIFICATION</scope>
</reference>
<dbReference type="PANTHER" id="PTHR38624">
    <property type="entry name" value="PROTEIN CBG08397-RELATED"/>
    <property type="match status" value="1"/>
</dbReference>
<proteinExistence type="predicted"/>
<evidence type="ECO:0000313" key="4">
    <source>
        <dbReference type="Proteomes" id="UP000050761"/>
    </source>
</evidence>
<evidence type="ECO:0000313" key="3">
    <source>
        <dbReference type="EMBL" id="VDP17064.1"/>
    </source>
</evidence>
<dbReference type="PANTHER" id="PTHR38624:SF2">
    <property type="entry name" value="BUB1 N-TERMINAL DOMAIN-CONTAINING PROTEIN"/>
    <property type="match status" value="1"/>
</dbReference>
<organism evidence="4 5">
    <name type="scientific">Heligmosomoides polygyrus</name>
    <name type="common">Parasitic roundworm</name>
    <dbReference type="NCBI Taxonomy" id="6339"/>
    <lineage>
        <taxon>Eukaryota</taxon>
        <taxon>Metazoa</taxon>
        <taxon>Ecdysozoa</taxon>
        <taxon>Nematoda</taxon>
        <taxon>Chromadorea</taxon>
        <taxon>Rhabditida</taxon>
        <taxon>Rhabditina</taxon>
        <taxon>Rhabditomorpha</taxon>
        <taxon>Strongyloidea</taxon>
        <taxon>Heligmosomidae</taxon>
        <taxon>Heligmosomoides</taxon>
    </lineage>
</organism>
<dbReference type="Proteomes" id="UP000050761">
    <property type="component" value="Unassembled WGS sequence"/>
</dbReference>
<keyword evidence="1" id="KW-0472">Membrane</keyword>
<keyword evidence="1" id="KW-1133">Transmembrane helix</keyword>
<dbReference type="EMBL" id="UZAH01031670">
    <property type="protein sequence ID" value="VDP17064.1"/>
    <property type="molecule type" value="Genomic_DNA"/>
</dbReference>
<evidence type="ECO:0000313" key="5">
    <source>
        <dbReference type="WBParaSite" id="HPBE_0001986001-mRNA-1"/>
    </source>
</evidence>
<feature type="transmembrane region" description="Helical" evidence="1">
    <location>
        <begin position="128"/>
        <end position="148"/>
    </location>
</feature>
<accession>A0A3P8CCT8</accession>
<keyword evidence="4" id="KW-1185">Reference proteome</keyword>
<accession>A0A183GCG4</accession>
<dbReference type="OrthoDB" id="5840149at2759"/>